<gene>
    <name evidence="2" type="ORF">BWX89_00447</name>
</gene>
<proteinExistence type="predicted"/>
<accession>A0A1V6CCM8</accession>
<feature type="domain" description="Glycoside hydrolase family 65 central catalytic" evidence="1">
    <location>
        <begin position="329"/>
        <end position="521"/>
    </location>
</feature>
<dbReference type="InterPro" id="IPR008928">
    <property type="entry name" value="6-hairpin_glycosidase_sf"/>
</dbReference>
<dbReference type="InterPro" id="IPR012341">
    <property type="entry name" value="6hp_glycosidase-like_sf"/>
</dbReference>
<dbReference type="GO" id="GO:0005975">
    <property type="term" value="P:carbohydrate metabolic process"/>
    <property type="evidence" value="ECO:0007669"/>
    <property type="project" value="InterPro"/>
</dbReference>
<name>A0A1V6CCM8_UNCT6</name>
<dbReference type="EMBL" id="MWDQ01000035">
    <property type="protein sequence ID" value="OQB74606.1"/>
    <property type="molecule type" value="Genomic_DNA"/>
</dbReference>
<reference evidence="2" key="1">
    <citation type="submission" date="2017-02" db="EMBL/GenBank/DDBJ databases">
        <title>Delving into the versatile metabolic prowess of the omnipresent phylum Bacteroidetes.</title>
        <authorList>
            <person name="Nobu M.K."/>
            <person name="Mei R."/>
            <person name="Narihiro T."/>
            <person name="Kuroda K."/>
            <person name="Liu W.-T."/>
        </authorList>
    </citation>
    <scope>NUCLEOTIDE SEQUENCE</scope>
    <source>
        <strain evidence="2">ADurb.Bin131</strain>
    </source>
</reference>
<comment type="caution">
    <text evidence="2">The sequence shown here is derived from an EMBL/GenBank/DDBJ whole genome shotgun (WGS) entry which is preliminary data.</text>
</comment>
<dbReference type="InterPro" id="IPR005195">
    <property type="entry name" value="Glyco_hydro_65_M"/>
</dbReference>
<dbReference type="Pfam" id="PF03632">
    <property type="entry name" value="Glyco_hydro_65m"/>
    <property type="match status" value="1"/>
</dbReference>
<keyword evidence="2" id="KW-0808">Transferase</keyword>
<evidence type="ECO:0000313" key="2">
    <source>
        <dbReference type="EMBL" id="OQB74606.1"/>
    </source>
</evidence>
<dbReference type="Proteomes" id="UP000485562">
    <property type="component" value="Unassembled WGS sequence"/>
</dbReference>
<dbReference type="SUPFAM" id="SSF48208">
    <property type="entry name" value="Six-hairpin glycosidases"/>
    <property type="match status" value="1"/>
</dbReference>
<dbReference type="PANTHER" id="PTHR31084">
    <property type="entry name" value="ALPHA-L-FUCOSIDASE 2"/>
    <property type="match status" value="1"/>
</dbReference>
<dbReference type="GO" id="GO:0004560">
    <property type="term" value="F:alpha-L-fucosidase activity"/>
    <property type="evidence" value="ECO:0007669"/>
    <property type="project" value="TreeGrafter"/>
</dbReference>
<evidence type="ECO:0000259" key="1">
    <source>
        <dbReference type="Pfam" id="PF03632"/>
    </source>
</evidence>
<dbReference type="AlphaFoldDB" id="A0A1V6CCM8"/>
<keyword evidence="2" id="KW-0328">Glycosyltransferase</keyword>
<dbReference type="EC" id="2.4.1.279" evidence="2"/>
<sequence length="724" mass="83659">MQAQRFEKNQYGFCFPDKQYHPVYLANGVDGMMINILGSGDSWWEHNDYASILPLQYCQGWYKTDRRTHTNTELVYGRMIPLFEFSSTALINNDIIVPKNCRQFFNPQTAVITTFYSQVDNETLEELEVEITTFLTSHHTLVEHYRFLRTPSSGSAIQFFVNAPSKPRLEIYSEPVQMDSVSIESIKSQSFIKYRFAFENLKGVAYSWMDCPACEENRDQIEKGRFVSGWIRSCRMKTGQSFTRYLIAVDNLDSPDYETEAEKILNECKKSSFVVSFNKHVKEWQKYFSTSVLDIPDSSISSIYDVSRYVIKANLHPSGFLPMGIMPYLWQGVMFWDSCFSVMAMLGCGNIEEAKNVLEHLVVYMPEARKKARAYNTKGVRLEWTVEKERFTDYGFMVKQIHNNAMWAHTIFSFFNYTDDKQFLKKMFPIAEELLLFVVDAFIEDKGSYMIISRCEGVDESTVIEKINDTWTCAITLKALIEYRDAARILKAKTSIKNLDMIIEKLTAGLNMNIDKKGVMQSFQGGKLPHWGSLIFDLFPDHVSVKPTIKKMMENYDREMDVYNFHGVTRYAEKMFPWANYWVVRILSLQGDETSMKILENAVKWTNYFGGIPERVFYHKELFNNWLLTAHSAMVWALNGMLANANGNTLRVLNPFKKWKNVCFKNIYAGNGLVVSAEMKGCKVSNLSVKNITKQNKQITLIIGPDKKNLSVILKPGENNIKVQ</sequence>
<protein>
    <submittedName>
        <fullName evidence="2">Nigerose phosphorylase</fullName>
        <ecNumber evidence="2">2.4.1.279</ecNumber>
    </submittedName>
</protein>
<dbReference type="Gene3D" id="1.50.10.10">
    <property type="match status" value="1"/>
</dbReference>
<dbReference type="GO" id="GO:0016757">
    <property type="term" value="F:glycosyltransferase activity"/>
    <property type="evidence" value="ECO:0007669"/>
    <property type="project" value="UniProtKB-KW"/>
</dbReference>
<dbReference type="PANTHER" id="PTHR31084:SF0">
    <property type="entry name" value="ALPHA-L-FUCOSIDASE 2"/>
    <property type="match status" value="1"/>
</dbReference>
<organism evidence="2">
    <name type="scientific">candidate division TA06 bacterium ADurb.Bin131</name>
    <dbReference type="NCBI Taxonomy" id="1852827"/>
    <lineage>
        <taxon>Bacteria</taxon>
        <taxon>Bacteria division TA06</taxon>
    </lineage>
</organism>